<dbReference type="Pfam" id="PF00168">
    <property type="entry name" value="C2"/>
    <property type="match status" value="1"/>
</dbReference>
<dbReference type="Proteomes" id="UP000248484">
    <property type="component" value="Chromosome 17"/>
</dbReference>
<reference evidence="10" key="1">
    <citation type="submission" date="2025-08" db="UniProtKB">
        <authorList>
            <consortium name="RefSeq"/>
        </authorList>
    </citation>
    <scope>IDENTIFICATION</scope>
    <source>
        <tissue evidence="10">Muscle</tissue>
    </source>
</reference>
<accession>A0A455ANF6</accession>
<feature type="coiled-coil region" evidence="6">
    <location>
        <begin position="201"/>
        <end position="256"/>
    </location>
</feature>
<dbReference type="GO" id="GO:0005737">
    <property type="term" value="C:cytoplasm"/>
    <property type="evidence" value="ECO:0007669"/>
    <property type="project" value="UniProtKB-ARBA"/>
</dbReference>
<dbReference type="GO" id="GO:0046548">
    <property type="term" value="P:retinal rod cell development"/>
    <property type="evidence" value="ECO:0007669"/>
    <property type="project" value="TreeGrafter"/>
</dbReference>
<dbReference type="FunCoup" id="A0A455ANF6">
    <property type="interactions" value="2370"/>
</dbReference>
<keyword evidence="9" id="KW-1185">Reference proteome</keyword>
<evidence type="ECO:0000256" key="5">
    <source>
        <dbReference type="ARBA" id="ARBA00023273"/>
    </source>
</evidence>
<dbReference type="GO" id="GO:1905515">
    <property type="term" value="P:non-motile cilium assembly"/>
    <property type="evidence" value="ECO:0007669"/>
    <property type="project" value="TreeGrafter"/>
</dbReference>
<evidence type="ECO:0000256" key="4">
    <source>
        <dbReference type="ARBA" id="ARBA00023069"/>
    </source>
</evidence>
<feature type="coiled-coil region" evidence="6">
    <location>
        <begin position="327"/>
        <end position="458"/>
    </location>
</feature>
<keyword evidence="4" id="KW-0969">Cilium</keyword>
<dbReference type="FunFam" id="2.60.40.150:FF:000073">
    <property type="entry name" value="protein fantom isoform X1"/>
    <property type="match status" value="1"/>
</dbReference>
<dbReference type="PROSITE" id="PS50004">
    <property type="entry name" value="C2"/>
    <property type="match status" value="2"/>
</dbReference>
<dbReference type="Gene3D" id="2.60.40.150">
    <property type="entry name" value="C2 domain"/>
    <property type="match status" value="3"/>
</dbReference>
<feature type="coiled-coil region" evidence="6">
    <location>
        <begin position="105"/>
        <end position="139"/>
    </location>
</feature>
<proteinExistence type="inferred from homology"/>
<dbReference type="GO" id="GO:0005856">
    <property type="term" value="C:cytoskeleton"/>
    <property type="evidence" value="ECO:0007669"/>
    <property type="project" value="UniProtKB-ARBA"/>
</dbReference>
<evidence type="ECO:0000256" key="7">
    <source>
        <dbReference type="SAM" id="MobiDB-lite"/>
    </source>
</evidence>
<protein>
    <submittedName>
        <fullName evidence="10">Protein fantom isoform X2</fullName>
    </submittedName>
</protein>
<dbReference type="CDD" id="cd00030">
    <property type="entry name" value="C2"/>
    <property type="match status" value="1"/>
</dbReference>
<dbReference type="InterPro" id="IPR000008">
    <property type="entry name" value="C2_dom"/>
</dbReference>
<dbReference type="GO" id="GO:0032391">
    <property type="term" value="C:photoreceptor connecting cilium"/>
    <property type="evidence" value="ECO:0007669"/>
    <property type="project" value="TreeGrafter"/>
</dbReference>
<feature type="domain" description="C2" evidence="8">
    <location>
        <begin position="577"/>
        <end position="713"/>
    </location>
</feature>
<feature type="compositionally biased region" description="Basic and acidic residues" evidence="7">
    <location>
        <begin position="1025"/>
        <end position="1043"/>
    </location>
</feature>
<dbReference type="PANTHER" id="PTHR14240">
    <property type="entry name" value="RETINITIS PIGMENTOSA GTPASE REGULATOR-INTERACTING PROTEIN"/>
    <property type="match status" value="1"/>
</dbReference>
<dbReference type="SMART" id="SM00239">
    <property type="entry name" value="C2"/>
    <property type="match status" value="2"/>
</dbReference>
<comment type="subcellular location">
    <subcellularLocation>
        <location evidence="1">Cell projection</location>
        <location evidence="1">Cilium</location>
    </subcellularLocation>
</comment>
<feature type="domain" description="C2" evidence="8">
    <location>
        <begin position="773"/>
        <end position="897"/>
    </location>
</feature>
<dbReference type="FunFam" id="2.60.40.150:FF:000075">
    <property type="entry name" value="protein fantom isoform X1"/>
    <property type="match status" value="1"/>
</dbReference>
<evidence type="ECO:0000256" key="3">
    <source>
        <dbReference type="ARBA" id="ARBA00023054"/>
    </source>
</evidence>
<dbReference type="InterPro" id="IPR031139">
    <property type="entry name" value="RPGRIP1_fam"/>
</dbReference>
<dbReference type="Pfam" id="PF18111">
    <property type="entry name" value="RPGR1_C"/>
    <property type="match status" value="1"/>
</dbReference>
<keyword evidence="5" id="KW-0966">Cell projection</keyword>
<sequence>MSGPTDETAGDLPVKDTGLNLFGMGGLQETSTTRTMKSRQAVSRISREELEDRFLRLHDENILLKQHARKQEDKIKRMATKLIRLVNDKKRYERVGGGPKRLGRDVEMEEMIERLQEKVHELERQNEVLKNRLISTKQQLQIQGHRQTPYSYVQSRVNTGRRKVNENAGLQECPRKGIKFQDKDVAETLQPMPTKHGNILLEEARGEIRNLENVIQSQRGQIEELEHLAEILKTQLRRKENEIELSLLQLREQQATDQRSNIRDNVEMIKLHKQLVEKSNALSVMEGKFIQLQEKQKTLRISHDALMANGDELNMQLKEQRLKCCSLEKQLRSMTFSERKIEELQDRINDLEKERELLKENYDKLYNSAFSAAHEEQWKLKEQQLKVQIAQLETALKSDLTDKTEILDRLKTERDQNEKIIQENRELQLQYLEQKQQLDELKNRMKFYNQESDINADELSEALLLIKAQKSQKNGDLSFLEKVDSKINKDLERSMKELQATHAETVQELEKTRNMLIMQHKINKDYQMEVEAVTQKMENLQQDYELRVEHYVHLLDTRAARIQKLEAQLKDIAYGTKQYKFKPEIMPDDSVDEFDETIHLERGENLFEIHINKVTFSSEVLQASGDKEPVTFCTYAFYDFELQTTPIVRGLHPEYNFTSQYLVHVNDLFLQYIQKNTITLEVHQAYSTDYETIAACQLRFHEILEKSGRIFCTASLVGTKGDIPNFGTVEYWFRLRVPMDQAIRLYRERAKALGYITSNFKGPEQMQWLSQQAPKTAQLGSTDSTDGNLNELHVTVKCCSRLQSRASHLQPHPYVVYKFSDFADHDTAIIPNSSDPQFDDHMCFPVPMNMDLDRYLKSESLSFYVFDDSDTQEDIYIGKVSVPLISLAHDRCISGIFELTDHKKHPAGSIHVILKWKFAYLPPSGSITTEDLGNFVHKEESEVVQRLPPTSSVSTLVVAPTPKPRRLTPKDKKVSFVDITPHQRSETCTPSEDMKEISPEVEHMPEIEINMPTVSHIPEVSQESSVDKVEENTEKVQQGKDDDVSLLSEGQLAERTLTSSEDETEITEELEPEEEEGRSASDSDECIIPGPIAKNIKQPSEKIRIEIIALSLNESSVTADDTIQRLFVECRFYSLPAEETPVSLPKPKSGQWVYYNYSNVIYVDKENNQAKRDILKAILLKQEMPNRSVLLYRSNVTISTPVCKTHSVRFTVVSDPPEDEQDLECEDIGIANVDLADIFREGRDIIEQSIDVLDARADGGGIGKLRVTVEALHALRSVYEQYRDDLEA</sequence>
<feature type="region of interest" description="Disordered" evidence="7">
    <location>
        <begin position="1014"/>
        <end position="1089"/>
    </location>
</feature>
<dbReference type="RefSeq" id="XP_028333421.1">
    <property type="nucleotide sequence ID" value="XM_028477620.2"/>
</dbReference>
<gene>
    <name evidence="10" type="primary">RPGRIP1L</name>
</gene>
<dbReference type="PANTHER" id="PTHR14240:SF4">
    <property type="entry name" value="PROTEIN FANTOM"/>
    <property type="match status" value="1"/>
</dbReference>
<evidence type="ECO:0000313" key="9">
    <source>
        <dbReference type="Proteomes" id="UP000248484"/>
    </source>
</evidence>
<evidence type="ECO:0000259" key="8">
    <source>
        <dbReference type="PROSITE" id="PS50004"/>
    </source>
</evidence>
<evidence type="ECO:0000256" key="1">
    <source>
        <dbReference type="ARBA" id="ARBA00004138"/>
    </source>
</evidence>
<dbReference type="InterPro" id="IPR035892">
    <property type="entry name" value="C2_domain_sf"/>
</dbReference>
<feature type="compositionally biased region" description="Acidic residues" evidence="7">
    <location>
        <begin position="1060"/>
        <end position="1076"/>
    </location>
</feature>
<feature type="coiled-coil region" evidence="6">
    <location>
        <begin position="488"/>
        <end position="543"/>
    </location>
</feature>
<evidence type="ECO:0000256" key="2">
    <source>
        <dbReference type="ARBA" id="ARBA00006042"/>
    </source>
</evidence>
<keyword evidence="3 6" id="KW-0175">Coiled coil</keyword>
<evidence type="ECO:0000313" key="10">
    <source>
        <dbReference type="RefSeq" id="XP_028333421.1"/>
    </source>
</evidence>
<name>A0A455ANF6_PHYMC</name>
<evidence type="ECO:0000256" key="6">
    <source>
        <dbReference type="SAM" id="Coils"/>
    </source>
</evidence>
<dbReference type="GeneID" id="102974496"/>
<dbReference type="InParanoid" id="A0A455ANF6"/>
<dbReference type="Pfam" id="PF11618">
    <property type="entry name" value="C2-C2_1"/>
    <property type="match status" value="1"/>
</dbReference>
<dbReference type="GO" id="GO:0031870">
    <property type="term" value="F:thromboxane A2 receptor binding"/>
    <property type="evidence" value="ECO:0007669"/>
    <property type="project" value="TreeGrafter"/>
</dbReference>
<dbReference type="CTD" id="23322"/>
<dbReference type="SUPFAM" id="SSF49562">
    <property type="entry name" value="C2 domain (Calcium/lipid-binding domain, CaLB)"/>
    <property type="match status" value="2"/>
</dbReference>
<organism evidence="9 10">
    <name type="scientific">Physeter macrocephalus</name>
    <name type="common">Sperm whale</name>
    <name type="synonym">Physeter catodon</name>
    <dbReference type="NCBI Taxonomy" id="9755"/>
    <lineage>
        <taxon>Eukaryota</taxon>
        <taxon>Metazoa</taxon>
        <taxon>Chordata</taxon>
        <taxon>Craniata</taxon>
        <taxon>Vertebrata</taxon>
        <taxon>Euteleostomi</taxon>
        <taxon>Mammalia</taxon>
        <taxon>Eutheria</taxon>
        <taxon>Laurasiatheria</taxon>
        <taxon>Artiodactyla</taxon>
        <taxon>Whippomorpha</taxon>
        <taxon>Cetacea</taxon>
        <taxon>Odontoceti</taxon>
        <taxon>Physeteridae</taxon>
        <taxon>Physeter</taxon>
    </lineage>
</organism>
<comment type="similarity">
    <text evidence="2">Belongs to the RPGRIP1 family.</text>
</comment>
<dbReference type="InterPro" id="IPR021656">
    <property type="entry name" value="C2-C2_1"/>
</dbReference>
<dbReference type="InterPro" id="IPR041091">
    <property type="entry name" value="RPGRIP1_C"/>
</dbReference>